<evidence type="ECO:0000313" key="1">
    <source>
        <dbReference type="EMBL" id="WEL37852.1"/>
    </source>
</evidence>
<proteinExistence type="predicted"/>
<evidence type="ECO:0000313" key="2">
    <source>
        <dbReference type="Proteomes" id="UP001217963"/>
    </source>
</evidence>
<reference evidence="1 2" key="1">
    <citation type="submission" date="2023-02" db="EMBL/GenBank/DDBJ databases">
        <title>Encephalitozoon hellem ATCC 50451 complete genome.</title>
        <authorList>
            <person name="Mascarenhas dos Santos A.C."/>
            <person name="Julian A.T."/>
            <person name="Pombert J.-F."/>
        </authorList>
    </citation>
    <scope>NUCLEOTIDE SEQUENCE [LARGE SCALE GENOMIC DNA]</scope>
    <source>
        <strain evidence="1 2">ATCC 50451</strain>
    </source>
</reference>
<dbReference type="EMBL" id="CP119062">
    <property type="protein sequence ID" value="WEL37852.1"/>
    <property type="molecule type" value="Genomic_DNA"/>
</dbReference>
<name>A0ABY8CKH5_ENCHE</name>
<organism evidence="1 2">
    <name type="scientific">Encephalitozoon hellem</name>
    <name type="common">Microsporidian parasite</name>
    <dbReference type="NCBI Taxonomy" id="27973"/>
    <lineage>
        <taxon>Eukaryota</taxon>
        <taxon>Fungi</taxon>
        <taxon>Fungi incertae sedis</taxon>
        <taxon>Microsporidia</taxon>
        <taxon>Unikaryonidae</taxon>
        <taxon>Encephalitozoon</taxon>
    </lineage>
</organism>
<dbReference type="Proteomes" id="UP001217963">
    <property type="component" value="Chromosome I"/>
</dbReference>
<accession>A0ABY8CKH5</accession>
<sequence length="57" mass="6347">MDHTYYTDAFLDACLLGYTSIELTASPFTNIKDEEIEEVPIPLAKDHAFPIDFGLGP</sequence>
<keyword evidence="2" id="KW-1185">Reference proteome</keyword>
<protein>
    <submittedName>
        <fullName evidence="1">Uncharacterized protein</fullName>
    </submittedName>
</protein>
<gene>
    <name evidence="1" type="ORF">PFJ87_01g01060</name>
</gene>